<reference evidence="4" key="1">
    <citation type="submission" date="2016-10" db="EMBL/GenBank/DDBJ databases">
        <authorList>
            <person name="Varghese N."/>
            <person name="Submissions S."/>
        </authorList>
    </citation>
    <scope>NUCLEOTIDE SEQUENCE [LARGE SCALE GENOMIC DNA]</scope>
    <source>
        <strain evidence="4">DSM 25927</strain>
    </source>
</reference>
<feature type="signal peptide" evidence="2">
    <location>
        <begin position="1"/>
        <end position="21"/>
    </location>
</feature>
<dbReference type="PANTHER" id="PTHR30469">
    <property type="entry name" value="MULTIDRUG RESISTANCE PROTEIN MDTA"/>
    <property type="match status" value="1"/>
</dbReference>
<keyword evidence="4" id="KW-1185">Reference proteome</keyword>
<dbReference type="PANTHER" id="PTHR30469:SF18">
    <property type="entry name" value="RESISTANCE-NODULATION-CELL DIVISION (RND) EFFLUX MEMBRANE FUSION PROTEIN-RELATED"/>
    <property type="match status" value="1"/>
</dbReference>
<keyword evidence="2" id="KW-0732">Signal</keyword>
<dbReference type="GO" id="GO:0015562">
    <property type="term" value="F:efflux transmembrane transporter activity"/>
    <property type="evidence" value="ECO:0007669"/>
    <property type="project" value="TreeGrafter"/>
</dbReference>
<sequence length="340" mass="36005">MRTQALIFAATVLLSACGAQEATPPSQAKVAAPLQLQKIEAAAVTRERAFDGVLEAVNQSTVAAQTGGRVVEMAVDVNDTVQKGQVLLRLRDTEPRAQRSAAQAAYAEAQAQYERVKTVYEQQLVAKAQMERATAARDRARAALDAASEQESNAVIRAPYAGIVTARRIEVGELAVPGRPVVELLSLDKLRVVVDLPQQFVSGVRSHPKARVQLPDGAVLPAAAVQLFPYADEHSHSFRARVELPDAGAHGVYPGQLVKVLFGYEAAPGLAVPAGALVRRGELTALYVARPKGGVELRAVRSGATLADGRIEILSGLVAGERIALDPLAAARSLSPQVRS</sequence>
<dbReference type="Gene3D" id="2.40.30.170">
    <property type="match status" value="1"/>
</dbReference>
<feature type="chain" id="PRO_5011628980" evidence="2">
    <location>
        <begin position="22"/>
        <end position="340"/>
    </location>
</feature>
<organism evidence="3 4">
    <name type="scientific">Solimonas aquatica</name>
    <dbReference type="NCBI Taxonomy" id="489703"/>
    <lineage>
        <taxon>Bacteria</taxon>
        <taxon>Pseudomonadati</taxon>
        <taxon>Pseudomonadota</taxon>
        <taxon>Gammaproteobacteria</taxon>
        <taxon>Nevskiales</taxon>
        <taxon>Nevskiaceae</taxon>
        <taxon>Solimonas</taxon>
    </lineage>
</organism>
<dbReference type="STRING" id="489703.SAMN04488038_12120"/>
<dbReference type="Gene3D" id="2.40.50.100">
    <property type="match status" value="1"/>
</dbReference>
<dbReference type="AlphaFoldDB" id="A0A1H9MD14"/>
<evidence type="ECO:0000256" key="1">
    <source>
        <dbReference type="ARBA" id="ARBA00009477"/>
    </source>
</evidence>
<dbReference type="Proteomes" id="UP000199233">
    <property type="component" value="Unassembled WGS sequence"/>
</dbReference>
<comment type="similarity">
    <text evidence="1">Belongs to the membrane fusion protein (MFP) (TC 8.A.1) family.</text>
</comment>
<name>A0A1H9MD14_9GAMM</name>
<dbReference type="RefSeq" id="WP_093289637.1">
    <property type="nucleotide sequence ID" value="NZ_FOFS01000021.1"/>
</dbReference>
<dbReference type="PROSITE" id="PS51257">
    <property type="entry name" value="PROKAR_LIPOPROTEIN"/>
    <property type="match status" value="1"/>
</dbReference>
<evidence type="ECO:0000313" key="4">
    <source>
        <dbReference type="Proteomes" id="UP000199233"/>
    </source>
</evidence>
<protein>
    <submittedName>
        <fullName evidence="3">RND family efflux transporter, MFP subunit</fullName>
    </submittedName>
</protein>
<accession>A0A1H9MD14</accession>
<dbReference type="GO" id="GO:1990281">
    <property type="term" value="C:efflux pump complex"/>
    <property type="evidence" value="ECO:0007669"/>
    <property type="project" value="TreeGrafter"/>
</dbReference>
<dbReference type="SUPFAM" id="SSF111369">
    <property type="entry name" value="HlyD-like secretion proteins"/>
    <property type="match status" value="1"/>
</dbReference>
<evidence type="ECO:0000313" key="3">
    <source>
        <dbReference type="EMBL" id="SER21586.1"/>
    </source>
</evidence>
<dbReference type="OrthoDB" id="5730196at2"/>
<dbReference type="Gene3D" id="1.10.287.470">
    <property type="entry name" value="Helix hairpin bin"/>
    <property type="match status" value="1"/>
</dbReference>
<dbReference type="InterPro" id="IPR006143">
    <property type="entry name" value="RND_pump_MFP"/>
</dbReference>
<dbReference type="NCBIfam" id="TIGR01730">
    <property type="entry name" value="RND_mfp"/>
    <property type="match status" value="1"/>
</dbReference>
<dbReference type="EMBL" id="FOFS01000021">
    <property type="protein sequence ID" value="SER21586.1"/>
    <property type="molecule type" value="Genomic_DNA"/>
</dbReference>
<dbReference type="Gene3D" id="2.40.420.20">
    <property type="match status" value="1"/>
</dbReference>
<evidence type="ECO:0000256" key="2">
    <source>
        <dbReference type="SAM" id="SignalP"/>
    </source>
</evidence>
<gene>
    <name evidence="3" type="ORF">SAMN04488038_12120</name>
</gene>
<proteinExistence type="inferred from homology"/>